<accession>A0A9N9I0W8</accession>
<keyword evidence="5" id="KW-1185">Reference proteome</keyword>
<protein>
    <submittedName>
        <fullName evidence="4">1424_t:CDS:1</fullName>
    </submittedName>
</protein>
<dbReference type="OrthoDB" id="1640476at2759"/>
<dbReference type="InterPro" id="IPR029071">
    <property type="entry name" value="Ubiquitin-like_domsf"/>
</dbReference>
<sequence length="235" mass="26019">MGCCSSRTIIDDDSSVLDGASEVPRGGNMPFTKKGVKWTSDSPITVRQLKKQRDAFWDTAPSYEGRPEIWQALRCACEYDDIVFAQAILNSANIIIPTGNLVNGCYDELGNKYLIPAYCIVEPTNLIYDDDNTSENGEEAGDEPFAEQLSASSSAEKTITIRLSNTSKDVKIKINSKLDTISTLRIKLCADQGLDTKMFTVRFFFLGCLLEDKTKLGDIDYNDGQVLQALISEKQ</sequence>
<dbReference type="Gene3D" id="3.10.20.90">
    <property type="entry name" value="Phosphatidylinositol 3-kinase Catalytic Subunit, Chain A, domain 1"/>
    <property type="match status" value="1"/>
</dbReference>
<feature type="domain" description="DC-UbP/UBTD2 N-terminal" evidence="3">
    <location>
        <begin position="31"/>
        <end position="128"/>
    </location>
</feature>
<name>A0A9N9I0W8_9GLOM</name>
<dbReference type="PANTHER" id="PTHR13609">
    <property type="entry name" value="UBIQUITIN DOMAIN CONTAINING 1 PROTEIN-RELATED"/>
    <property type="match status" value="1"/>
</dbReference>
<evidence type="ECO:0000313" key="4">
    <source>
        <dbReference type="EMBL" id="CAG8715481.1"/>
    </source>
</evidence>
<dbReference type="InterPro" id="IPR000626">
    <property type="entry name" value="Ubiquitin-like_dom"/>
</dbReference>
<dbReference type="InterPro" id="IPR039869">
    <property type="entry name" value="UBTD1/2"/>
</dbReference>
<evidence type="ECO:0000259" key="2">
    <source>
        <dbReference type="Pfam" id="PF00240"/>
    </source>
</evidence>
<dbReference type="InterPro" id="IPR032752">
    <property type="entry name" value="DC-UbP/UBTD2_N"/>
</dbReference>
<evidence type="ECO:0000256" key="1">
    <source>
        <dbReference type="SAM" id="MobiDB-lite"/>
    </source>
</evidence>
<feature type="region of interest" description="Disordered" evidence="1">
    <location>
        <begin position="130"/>
        <end position="153"/>
    </location>
</feature>
<comment type="caution">
    <text evidence="4">The sequence shown here is derived from an EMBL/GenBank/DDBJ whole genome shotgun (WGS) entry which is preliminary data.</text>
</comment>
<evidence type="ECO:0000313" key="5">
    <source>
        <dbReference type="Proteomes" id="UP000789342"/>
    </source>
</evidence>
<organism evidence="4 5">
    <name type="scientific">Acaulospora morrowiae</name>
    <dbReference type="NCBI Taxonomy" id="94023"/>
    <lineage>
        <taxon>Eukaryota</taxon>
        <taxon>Fungi</taxon>
        <taxon>Fungi incertae sedis</taxon>
        <taxon>Mucoromycota</taxon>
        <taxon>Glomeromycotina</taxon>
        <taxon>Glomeromycetes</taxon>
        <taxon>Diversisporales</taxon>
        <taxon>Acaulosporaceae</taxon>
        <taxon>Acaulospora</taxon>
    </lineage>
</organism>
<dbReference type="EMBL" id="CAJVPV010020690">
    <property type="protein sequence ID" value="CAG8715481.1"/>
    <property type="molecule type" value="Genomic_DNA"/>
</dbReference>
<evidence type="ECO:0000259" key="3">
    <source>
        <dbReference type="Pfam" id="PF16455"/>
    </source>
</evidence>
<dbReference type="AlphaFoldDB" id="A0A9N9I0W8"/>
<dbReference type="Proteomes" id="UP000789342">
    <property type="component" value="Unassembled WGS sequence"/>
</dbReference>
<feature type="compositionally biased region" description="Acidic residues" evidence="1">
    <location>
        <begin position="130"/>
        <end position="145"/>
    </location>
</feature>
<dbReference type="Gene3D" id="1.20.225.20">
    <property type="entry name" value="Ub domain-containing protein, DC-UbP/UBTD2, N-terminal domain"/>
    <property type="match status" value="1"/>
</dbReference>
<gene>
    <name evidence="4" type="ORF">AMORRO_LOCUS12971</name>
</gene>
<feature type="domain" description="Ubiquitin-like" evidence="2">
    <location>
        <begin position="159"/>
        <end position="233"/>
    </location>
</feature>
<proteinExistence type="predicted"/>
<dbReference type="SUPFAM" id="SSF54236">
    <property type="entry name" value="Ubiquitin-like"/>
    <property type="match status" value="1"/>
</dbReference>
<reference evidence="4" key="1">
    <citation type="submission" date="2021-06" db="EMBL/GenBank/DDBJ databases">
        <authorList>
            <person name="Kallberg Y."/>
            <person name="Tangrot J."/>
            <person name="Rosling A."/>
        </authorList>
    </citation>
    <scope>NUCLEOTIDE SEQUENCE</scope>
    <source>
        <strain evidence="4">CL551</strain>
    </source>
</reference>
<dbReference type="Pfam" id="PF16455">
    <property type="entry name" value="UBD"/>
    <property type="match status" value="1"/>
</dbReference>
<dbReference type="Pfam" id="PF00240">
    <property type="entry name" value="ubiquitin"/>
    <property type="match status" value="1"/>
</dbReference>
<dbReference type="InterPro" id="IPR038169">
    <property type="entry name" value="DC-UbP/UBTD2_N_sf"/>
</dbReference>